<comment type="caution">
    <text evidence="4">The sequence shown here is derived from an EMBL/GenBank/DDBJ whole genome shotgun (WGS) entry which is preliminary data.</text>
</comment>
<dbReference type="OrthoDB" id="5407957at2759"/>
<evidence type="ECO:0000256" key="1">
    <source>
        <dbReference type="SAM" id="MobiDB-lite"/>
    </source>
</evidence>
<evidence type="ECO:0000313" key="5">
    <source>
        <dbReference type="Proteomes" id="UP000631181"/>
    </source>
</evidence>
<evidence type="ECO:0000259" key="2">
    <source>
        <dbReference type="Pfam" id="PF14613"/>
    </source>
</evidence>
<dbReference type="PANTHER" id="PTHR31138:SF4">
    <property type="entry name" value="DUF5923 DOMAIN-CONTAINING PROTEIN"/>
    <property type="match status" value="1"/>
</dbReference>
<accession>A0A8J8WN83</accession>
<dbReference type="Pfam" id="PF19343">
    <property type="entry name" value="HAM1_N"/>
    <property type="match status" value="1"/>
</dbReference>
<sequence>MPSEVEPLLPRYDDETARQRRLHQKLHTYQMVRAMAEGYMPSTEQAIVNLRTLLASDILNLRNQDIGSTGRLLVRDARLVITVLIEFLREKNDNDQVQDFLWRLARSRVELDTGRVDGNAKSAKARADAKAAYDSFRTVGNLLLTNADFRIFVDDVATVGRQIFADTASALSKSAKQVAKEARPSQEETKALKGAGADDGKELSKDEIKEEVAHIADVAGKGVARTEQAAVKSAKEHLSGQERETLLHRLKQAVTKLRQRTDYTDSVSTLVQLIQRYAAIYANVLEDAANTAQEDTEVNEDLKKAVDQFWNLLRMFGDAKEWDKLKEKFNNVLRHADKDPEFERLMGEVSSSLGEMLTNPAFFDSAPEKIDELKKSSEKIGSETGIRQDMDELLAQAKATLRSVPQDNEVSKLVNAIKKLQHDAYNAYQDKKGDLPIDIANYVLPMVLRMIQYIPIPRLEVSAPEMDLLLENLILEPGRTVNYSSFLPYRLNLLTRNNIDIVKKHAKRTDTTIKTAFTVNIEGLNISAQDFGYWLRAHTGLFFRLKDEGIASFYLDRRGIDISLDVEVGRGSLEQIFNLRGVRVVIHKLDYKVSQSRWKFLLWLTKPFLKHLVRRVLEKKIAEEIVAAAFALNRELVFARERLRAARIANPRDLASFVRAVLARLRPADSDVEARVAVEPPKDGVFKGVYAPGSIVKTWHEQATAAQEAIDDGDETHGVGHTWRNDIFNVGGA</sequence>
<feature type="domain" description="HAM1-like N-terminal" evidence="3">
    <location>
        <begin position="181"/>
        <end position="567"/>
    </location>
</feature>
<dbReference type="SUPFAM" id="SSF55394">
    <property type="entry name" value="Bactericidal permeability-increasing protein, BPI"/>
    <property type="match status" value="1"/>
</dbReference>
<dbReference type="Pfam" id="PF14613">
    <property type="entry name" value="HAM1_C"/>
    <property type="match status" value="1"/>
</dbReference>
<dbReference type="AlphaFoldDB" id="A0A8J8WN83"/>
<dbReference type="EMBL" id="WIWV01000005">
    <property type="protein sequence ID" value="KAF7719496.1"/>
    <property type="molecule type" value="Genomic_DNA"/>
</dbReference>
<organism evidence="4 5">
    <name type="scientific">Penicillium ucsense</name>
    <dbReference type="NCBI Taxonomy" id="2839758"/>
    <lineage>
        <taxon>Eukaryota</taxon>
        <taxon>Fungi</taxon>
        <taxon>Dikarya</taxon>
        <taxon>Ascomycota</taxon>
        <taxon>Pezizomycotina</taxon>
        <taxon>Eurotiomycetes</taxon>
        <taxon>Eurotiomycetidae</taxon>
        <taxon>Eurotiales</taxon>
        <taxon>Aspergillaceae</taxon>
        <taxon>Penicillium</taxon>
    </lineage>
</organism>
<evidence type="ECO:0000259" key="3">
    <source>
        <dbReference type="Pfam" id="PF19343"/>
    </source>
</evidence>
<dbReference type="PANTHER" id="PTHR31138">
    <property type="entry name" value="CHROMOSOME 19, WHOLE GENOME SHOTGUN SEQUENCE"/>
    <property type="match status" value="1"/>
</dbReference>
<proteinExistence type="predicted"/>
<dbReference type="InterPro" id="IPR027842">
    <property type="entry name" value="HAM1-like_C"/>
</dbReference>
<dbReference type="Proteomes" id="UP000631181">
    <property type="component" value="Unassembled WGS sequence"/>
</dbReference>
<evidence type="ECO:0000313" key="4">
    <source>
        <dbReference type="EMBL" id="KAF7719496.1"/>
    </source>
</evidence>
<gene>
    <name evidence="4" type="ORF">PECM_006350</name>
</gene>
<name>A0A8J8WN83_9EURO</name>
<keyword evidence="5" id="KW-1185">Reference proteome</keyword>
<feature type="region of interest" description="Disordered" evidence="1">
    <location>
        <begin position="178"/>
        <end position="204"/>
    </location>
</feature>
<protein>
    <recommendedName>
        <fullName evidence="6">Bactericidal permeability-increasing protein</fullName>
    </recommendedName>
</protein>
<reference evidence="4" key="1">
    <citation type="journal article" date="2020" name="Front. Microbiol.">
        <title>Gene regulatory networks of Penicillium echinulatum 2HH and Penicillium oxalicum 114-2 inferred by a computational biology approach.</title>
        <authorList>
            <person name="Lenz A.R."/>
            <person name="Galan-Vasquez E."/>
            <person name="Balbinot E."/>
            <person name="De Abreu F.P."/>
            <person name="De Oliveira N.S."/>
            <person name="Da Rosa L.O."/>
            <person name="De Avila E Silva S."/>
            <person name="Camassola M."/>
            <person name="Dillon A.J.P."/>
            <person name="Perez-Rueda E."/>
        </authorList>
    </citation>
    <scope>NUCLEOTIDE SEQUENCE</scope>
    <source>
        <strain evidence="4">S1M29</strain>
    </source>
</reference>
<dbReference type="InterPro" id="IPR017943">
    <property type="entry name" value="Bactericidal_perm-incr_a/b_dom"/>
</dbReference>
<feature type="domain" description="HAM1-like C-terminal" evidence="2">
    <location>
        <begin position="584"/>
        <end position="732"/>
    </location>
</feature>
<dbReference type="GO" id="GO:0008289">
    <property type="term" value="F:lipid binding"/>
    <property type="evidence" value="ECO:0007669"/>
    <property type="project" value="InterPro"/>
</dbReference>
<dbReference type="Gene3D" id="3.15.10.10">
    <property type="entry name" value="Bactericidal permeability-increasing protein, domain 1"/>
    <property type="match status" value="1"/>
</dbReference>
<evidence type="ECO:0008006" key="6">
    <source>
        <dbReference type="Google" id="ProtNLM"/>
    </source>
</evidence>
<dbReference type="InterPro" id="IPR045967">
    <property type="entry name" value="HAM1-like_N"/>
</dbReference>